<organism evidence="7 8">
    <name type="scientific">Galdieria sulphuraria</name>
    <name type="common">Red alga</name>
    <dbReference type="NCBI Taxonomy" id="130081"/>
    <lineage>
        <taxon>Eukaryota</taxon>
        <taxon>Rhodophyta</taxon>
        <taxon>Bangiophyceae</taxon>
        <taxon>Galdieriales</taxon>
        <taxon>Galdieriaceae</taxon>
        <taxon>Galdieria</taxon>
    </lineage>
</organism>
<proteinExistence type="inferred from homology"/>
<comment type="similarity">
    <text evidence="4">Belongs to the PPP phosphatase family.</text>
</comment>
<dbReference type="GO" id="GO:0004722">
    <property type="term" value="F:protein serine/threonine phosphatase activity"/>
    <property type="evidence" value="ECO:0007669"/>
    <property type="project" value="UniProtKB-EC"/>
</dbReference>
<keyword evidence="3" id="KW-0464">Manganese</keyword>
<dbReference type="Gramene" id="EME31206">
    <property type="protein sequence ID" value="EME31206"/>
    <property type="gene ID" value="Gasu_14520"/>
</dbReference>
<evidence type="ECO:0000256" key="3">
    <source>
        <dbReference type="ARBA" id="ARBA00023211"/>
    </source>
</evidence>
<evidence type="ECO:0000256" key="4">
    <source>
        <dbReference type="RuleBase" id="RU004273"/>
    </source>
</evidence>
<keyword evidence="4" id="KW-0378">Hydrolase</keyword>
<evidence type="ECO:0000256" key="5">
    <source>
        <dbReference type="SAM" id="MobiDB-lite"/>
    </source>
</evidence>
<dbReference type="PANTHER" id="PTHR45668">
    <property type="entry name" value="SERINE/THREONINE-PROTEIN PHOSPHATASE 5-RELATED"/>
    <property type="match status" value="1"/>
</dbReference>
<keyword evidence="2" id="KW-0479">Metal-binding</keyword>
<dbReference type="EMBL" id="KB454493">
    <property type="protein sequence ID" value="EME31206.1"/>
    <property type="molecule type" value="Genomic_DNA"/>
</dbReference>
<dbReference type="SMART" id="SM00156">
    <property type="entry name" value="PP2Ac"/>
    <property type="match status" value="1"/>
</dbReference>
<dbReference type="EC" id="3.1.3.16" evidence="4"/>
<dbReference type="GO" id="GO:0046872">
    <property type="term" value="F:metal ion binding"/>
    <property type="evidence" value="ECO:0007669"/>
    <property type="project" value="UniProtKB-KW"/>
</dbReference>
<feature type="domain" description="Serine/threonine specific protein phosphatases" evidence="6">
    <location>
        <begin position="380"/>
        <end position="385"/>
    </location>
</feature>
<dbReference type="GeneID" id="17089872"/>
<name>M2W613_GALSU</name>
<sequence>MYKIQAIHMLCQFHFTLSNWIIHWTSRAKPVFGIAFGFALQLCFYKDMWKRFLANVQPRKNSLPVQGSFEEDEAKMEQNRDSRRKHTAEAFAEPLETREGLETFTKVHYSVSVPDLRRFQDNSSLRVLEDQSDGSEQDRFSEILGRISDTEEAFEAVEHDWINHVANHEQEFIRENDLFFWEDSEELAAEVSDCAIDDGKVGLEGSYTELTPKLEISTKTSQVTKEEGDARESSAQPFVCRILPAGTIPYISSSNIDGEYIRIVLRRFQELGWRDDVSLTKTVISTVDAKKIIKDTISVVAAESNVLDVRVPEGGVVHIIGDIHGHLYDLSSILENTGYPNCKNTLLFNGDYVDRGSWGIEVLLILCLLKLWEPRRVFLLRGNHETSYCNVIYGFRKECIQKYNVKVYLSCQQLFCHLPVAAVVSNHISYIVDRDSPERHSERDGMNASERAGSLWKGWWKNSTIPVVSTPKSRKKFAILKTPLGSSVDIGHYLHKSTVASKIVQQDVICGSVPDTSPNNSRAGSDESFTQPQKISYRFLTPLEDNERRVLVLHGGLFRNSSGKLGTLKELVQIPRNLPDPTGTLEDILWSDPDYIYGFGPNRMRGAGIAFGPDMTKQFLRDNNLSYIIRSHEGPDAREKRKDFPSLRQGHSIDFVTIGRRKKEIFSESIQKGASSSDCDSIETLPLLITVFSAPAYPEGPNARNNLGAICTLDESMEPSFETFHANQRPCKAQTTAMLVEDAVKDLRAAALERSSFGRVILKLSGRNY</sequence>
<dbReference type="InterPro" id="IPR004843">
    <property type="entry name" value="Calcineurin-like_PHP"/>
</dbReference>
<evidence type="ECO:0000259" key="6">
    <source>
        <dbReference type="PROSITE" id="PS00125"/>
    </source>
</evidence>
<dbReference type="PANTHER" id="PTHR45668:SF9">
    <property type="entry name" value="SERINE_THREONINE-PROTEIN PHOSPHATASE 7"/>
    <property type="match status" value="1"/>
</dbReference>
<evidence type="ECO:0000313" key="8">
    <source>
        <dbReference type="Proteomes" id="UP000030680"/>
    </source>
</evidence>
<dbReference type="PROSITE" id="PS00125">
    <property type="entry name" value="SER_THR_PHOSPHATASE"/>
    <property type="match status" value="1"/>
</dbReference>
<dbReference type="AlphaFoldDB" id="M2W613"/>
<dbReference type="InterPro" id="IPR029052">
    <property type="entry name" value="Metallo-depent_PP-like"/>
</dbReference>
<keyword evidence="8" id="KW-1185">Reference proteome</keyword>
<comment type="cofactor">
    <cofactor evidence="1">
        <name>Mn(2+)</name>
        <dbReference type="ChEBI" id="CHEBI:29035"/>
    </cofactor>
</comment>
<evidence type="ECO:0000256" key="1">
    <source>
        <dbReference type="ARBA" id="ARBA00001936"/>
    </source>
</evidence>
<dbReference type="InterPro" id="IPR006186">
    <property type="entry name" value="Ser/Thr-sp_prot-phosphatase"/>
</dbReference>
<dbReference type="STRING" id="130081.M2W613"/>
<dbReference type="KEGG" id="gsl:Gasu_14520"/>
<accession>M2W613</accession>
<dbReference type="Gene3D" id="3.60.21.10">
    <property type="match status" value="2"/>
</dbReference>
<evidence type="ECO:0000256" key="2">
    <source>
        <dbReference type="ARBA" id="ARBA00022723"/>
    </source>
</evidence>
<evidence type="ECO:0000313" key="7">
    <source>
        <dbReference type="EMBL" id="EME31206.1"/>
    </source>
</evidence>
<dbReference type="Proteomes" id="UP000030680">
    <property type="component" value="Unassembled WGS sequence"/>
</dbReference>
<comment type="catalytic activity">
    <reaction evidence="4">
        <text>O-phospho-L-threonyl-[protein] + H2O = L-threonyl-[protein] + phosphate</text>
        <dbReference type="Rhea" id="RHEA:47004"/>
        <dbReference type="Rhea" id="RHEA-COMP:11060"/>
        <dbReference type="Rhea" id="RHEA-COMP:11605"/>
        <dbReference type="ChEBI" id="CHEBI:15377"/>
        <dbReference type="ChEBI" id="CHEBI:30013"/>
        <dbReference type="ChEBI" id="CHEBI:43474"/>
        <dbReference type="ChEBI" id="CHEBI:61977"/>
        <dbReference type="EC" id="3.1.3.16"/>
    </reaction>
</comment>
<dbReference type="RefSeq" id="XP_005707726.1">
    <property type="nucleotide sequence ID" value="XM_005707669.1"/>
</dbReference>
<dbReference type="OrthoDB" id="445564at2759"/>
<feature type="region of interest" description="Disordered" evidence="5">
    <location>
        <begin position="64"/>
        <end position="86"/>
    </location>
</feature>
<protein>
    <recommendedName>
        <fullName evidence="4">Serine/threonine-protein phosphatase</fullName>
        <ecNumber evidence="4">3.1.3.16</ecNumber>
    </recommendedName>
</protein>
<dbReference type="InterPro" id="IPR051134">
    <property type="entry name" value="PPP_phosphatase"/>
</dbReference>
<dbReference type="Pfam" id="PF00149">
    <property type="entry name" value="Metallophos"/>
    <property type="match status" value="2"/>
</dbReference>
<gene>
    <name evidence="7" type="ORF">Gasu_14520</name>
</gene>
<dbReference type="SUPFAM" id="SSF56300">
    <property type="entry name" value="Metallo-dependent phosphatases"/>
    <property type="match status" value="1"/>
</dbReference>
<reference evidence="8" key="1">
    <citation type="journal article" date="2013" name="Science">
        <title>Gene transfer from bacteria and archaea facilitated evolution of an extremophilic eukaryote.</title>
        <authorList>
            <person name="Schonknecht G."/>
            <person name="Chen W.H."/>
            <person name="Ternes C.M."/>
            <person name="Barbier G.G."/>
            <person name="Shrestha R.P."/>
            <person name="Stanke M."/>
            <person name="Brautigam A."/>
            <person name="Baker B.J."/>
            <person name="Banfield J.F."/>
            <person name="Garavito R.M."/>
            <person name="Carr K."/>
            <person name="Wilkerson C."/>
            <person name="Rensing S.A."/>
            <person name="Gagneul D."/>
            <person name="Dickenson N.E."/>
            <person name="Oesterhelt C."/>
            <person name="Lercher M.J."/>
            <person name="Weber A.P."/>
        </authorList>
    </citation>
    <scope>NUCLEOTIDE SEQUENCE [LARGE SCALE GENOMIC DNA]</scope>
    <source>
        <strain evidence="8">074W</strain>
    </source>
</reference>
<dbReference type="PRINTS" id="PR00114">
    <property type="entry name" value="STPHPHTASE"/>
</dbReference>
<dbReference type="eggNOG" id="KOG0375">
    <property type="taxonomic scope" value="Eukaryota"/>
</dbReference>
<dbReference type="eggNOG" id="KOG0376">
    <property type="taxonomic scope" value="Eukaryota"/>
</dbReference>